<gene>
    <name evidence="2" type="ORF">ACFFTR_50335</name>
</gene>
<reference evidence="2 3" key="1">
    <citation type="submission" date="2024-09" db="EMBL/GenBank/DDBJ databases">
        <authorList>
            <person name="Sun Q."/>
            <person name="Mori K."/>
        </authorList>
    </citation>
    <scope>NUCLEOTIDE SEQUENCE [LARGE SCALE GENOMIC DNA]</scope>
    <source>
        <strain evidence="2 3">JCM 3307</strain>
    </source>
</reference>
<feature type="domain" description="Fido" evidence="1">
    <location>
        <begin position="322"/>
        <end position="451"/>
    </location>
</feature>
<evidence type="ECO:0000259" key="1">
    <source>
        <dbReference type="PROSITE" id="PS51459"/>
    </source>
</evidence>
<dbReference type="Proteomes" id="UP001589608">
    <property type="component" value="Unassembled WGS sequence"/>
</dbReference>
<dbReference type="Gene3D" id="1.10.3290.10">
    <property type="entry name" value="Fido-like domain"/>
    <property type="match status" value="1"/>
</dbReference>
<organism evidence="2 3">
    <name type="scientific">Dactylosporangium vinaceum</name>
    <dbReference type="NCBI Taxonomy" id="53362"/>
    <lineage>
        <taxon>Bacteria</taxon>
        <taxon>Bacillati</taxon>
        <taxon>Actinomycetota</taxon>
        <taxon>Actinomycetes</taxon>
        <taxon>Micromonosporales</taxon>
        <taxon>Micromonosporaceae</taxon>
        <taxon>Dactylosporangium</taxon>
    </lineage>
</organism>
<proteinExistence type="predicted"/>
<dbReference type="RefSeq" id="WP_223104502.1">
    <property type="nucleotide sequence ID" value="NZ_CP061913.1"/>
</dbReference>
<dbReference type="Pfam" id="PF02661">
    <property type="entry name" value="Fic"/>
    <property type="match status" value="1"/>
</dbReference>
<dbReference type="PROSITE" id="PS51459">
    <property type="entry name" value="FIDO"/>
    <property type="match status" value="1"/>
</dbReference>
<dbReference type="InterPro" id="IPR003812">
    <property type="entry name" value="Fido"/>
</dbReference>
<name>A0ABV5MR30_9ACTN</name>
<dbReference type="EMBL" id="JBHMCA010000089">
    <property type="protein sequence ID" value="MFB9451314.1"/>
    <property type="molecule type" value="Genomic_DNA"/>
</dbReference>
<dbReference type="SUPFAM" id="SSF140931">
    <property type="entry name" value="Fic-like"/>
    <property type="match status" value="1"/>
</dbReference>
<accession>A0ABV5MR30</accession>
<sequence length="459" mass="49609">MMAVDPMMLVRDTTWAEADPATHPFDPATVPAVVRAVAPPELPAPGEPARAWVDTVSLGLVEHYGRWVVGWDGRRFAHAVPRGPEPRWCCADDSITTPERTLAAIVSGVLDWRALLEEVAEHFAWHLPLPAEPRAAFAAWEAAVVDLVTIAVSRTGADEFWYGHSKRVLGWFLAAAGVPETVAASMVAEATRGRFRSWTVQPGANIIDVGEALAAALTGVAPGGDEWPDTWPWDWPNRRTTQVPSAARPPGPEYARSVDSLTEWRRVRAAARWSDVAEHLDGPARTGRDGLAEHFAAREDGGDRLLAALESVRADAVAGAALTFDRLAAWQRLVLGVRAAPFRTTPAAAKGGREWYAYWPDVPEAFERCLAEAADPGVPSPSRAARVYLDVTFFHPFADGNARAAALALYFVLAREGVVLERVVPLLVVARPAGDVRAAEALARTVAVLAEQTRRHAGA</sequence>
<comment type="caution">
    <text evidence="2">The sequence shown here is derived from an EMBL/GenBank/DDBJ whole genome shotgun (WGS) entry which is preliminary data.</text>
</comment>
<dbReference type="InterPro" id="IPR036597">
    <property type="entry name" value="Fido-like_dom_sf"/>
</dbReference>
<evidence type="ECO:0000313" key="3">
    <source>
        <dbReference type="Proteomes" id="UP001589608"/>
    </source>
</evidence>
<keyword evidence="3" id="KW-1185">Reference proteome</keyword>
<protein>
    <submittedName>
        <fullName evidence="2">Fic family protein</fullName>
    </submittedName>
</protein>
<evidence type="ECO:0000313" key="2">
    <source>
        <dbReference type="EMBL" id="MFB9451314.1"/>
    </source>
</evidence>